<keyword evidence="3" id="KW-1185">Reference proteome</keyword>
<organism evidence="2 3">
    <name type="scientific">Aduncisulcus paluster</name>
    <dbReference type="NCBI Taxonomy" id="2918883"/>
    <lineage>
        <taxon>Eukaryota</taxon>
        <taxon>Metamonada</taxon>
        <taxon>Carpediemonas-like organisms</taxon>
        <taxon>Aduncisulcus</taxon>
    </lineage>
</organism>
<feature type="region of interest" description="Disordered" evidence="1">
    <location>
        <begin position="1"/>
        <end position="46"/>
    </location>
</feature>
<feature type="non-terminal residue" evidence="2">
    <location>
        <position position="404"/>
    </location>
</feature>
<evidence type="ECO:0000313" key="3">
    <source>
        <dbReference type="Proteomes" id="UP001057375"/>
    </source>
</evidence>
<accession>A0ABQ5JX48</accession>
<feature type="compositionally biased region" description="Basic and acidic residues" evidence="1">
    <location>
        <begin position="192"/>
        <end position="207"/>
    </location>
</feature>
<feature type="region of interest" description="Disordered" evidence="1">
    <location>
        <begin position="233"/>
        <end position="404"/>
    </location>
</feature>
<evidence type="ECO:0000256" key="1">
    <source>
        <dbReference type="SAM" id="MobiDB-lite"/>
    </source>
</evidence>
<feature type="region of interest" description="Disordered" evidence="1">
    <location>
        <begin position="192"/>
        <end position="219"/>
    </location>
</feature>
<gene>
    <name evidence="2" type="ORF">ADUPG1_011782</name>
</gene>
<dbReference type="Proteomes" id="UP001057375">
    <property type="component" value="Unassembled WGS sequence"/>
</dbReference>
<reference evidence="2" key="1">
    <citation type="submission" date="2022-03" db="EMBL/GenBank/DDBJ databases">
        <title>Draft genome sequence of Aduncisulcus paluster, a free-living microaerophilic Fornicata.</title>
        <authorList>
            <person name="Yuyama I."/>
            <person name="Kume K."/>
            <person name="Tamura T."/>
            <person name="Inagaki Y."/>
            <person name="Hashimoto T."/>
        </authorList>
    </citation>
    <scope>NUCLEOTIDE SEQUENCE</scope>
    <source>
        <strain evidence="2">NY0171</strain>
    </source>
</reference>
<feature type="compositionally biased region" description="Basic and acidic residues" evidence="1">
    <location>
        <begin position="345"/>
        <end position="391"/>
    </location>
</feature>
<sequence length="404" mass="45484">MSFSFSESEDSFKFDEDSHPESKSHSSHETDFISSDHGKSTNNKKKDSAFAALDSVLSSPKDDLDDLIKSESDFDLSISTPNIHSSKSNILQDSGDILIGMDSSVDKKESDSPSQISSKSKNTKDSRSQKKSKLQKKSENNSEEDSFDIDGEFSISETRETSEKILVVEKSKSPPLQKPLSSALKIVSESDESGHIDIMDKSLERSDPLMQDTTRESTGNSFEFSVDVLASKKKEDSDFDVDAGFDESVRDSSPSPDNSTKVKEISTKVKEISTKVKEETAAKIDLNEDSEEFSGSFSQSDAGDEKLPKPIIRTSDQNPPPSSSTPKEAEEAEEESQSFEMSEDSFAKEETIKKKKKEEEEKEKKKLEEEKEEKRRKDREEEEERKNKQKEEEEQEKQEEPKQE</sequence>
<evidence type="ECO:0000313" key="2">
    <source>
        <dbReference type="EMBL" id="GKT20885.1"/>
    </source>
</evidence>
<dbReference type="EMBL" id="BQXS01012273">
    <property type="protein sequence ID" value="GKT20885.1"/>
    <property type="molecule type" value="Genomic_DNA"/>
</dbReference>
<feature type="region of interest" description="Disordered" evidence="1">
    <location>
        <begin position="101"/>
        <end position="155"/>
    </location>
</feature>
<feature type="compositionally biased region" description="Acidic residues" evidence="1">
    <location>
        <begin position="330"/>
        <end position="343"/>
    </location>
</feature>
<comment type="caution">
    <text evidence="2">The sequence shown here is derived from an EMBL/GenBank/DDBJ whole genome shotgun (WGS) entry which is preliminary data.</text>
</comment>
<feature type="compositionally biased region" description="Basic and acidic residues" evidence="1">
    <location>
        <begin position="10"/>
        <end position="46"/>
    </location>
</feature>
<proteinExistence type="predicted"/>
<protein>
    <submittedName>
        <fullName evidence="2">Uncharacterized protein</fullName>
    </submittedName>
</protein>
<feature type="compositionally biased region" description="Basic and acidic residues" evidence="1">
    <location>
        <begin position="260"/>
        <end position="286"/>
    </location>
</feature>
<name>A0ABQ5JX48_9EUKA</name>
<feature type="compositionally biased region" description="Acidic residues" evidence="1">
    <location>
        <begin position="141"/>
        <end position="151"/>
    </location>
</feature>